<dbReference type="Proteomes" id="UP000285349">
    <property type="component" value="Unassembled WGS sequence"/>
</dbReference>
<evidence type="ECO:0000313" key="2">
    <source>
        <dbReference type="EMBL" id="RON43606.1"/>
    </source>
</evidence>
<gene>
    <name evidence="2" type="ORF">BK666_21315</name>
</gene>
<dbReference type="Pfam" id="PF13577">
    <property type="entry name" value="SnoaL_4"/>
    <property type="match status" value="1"/>
</dbReference>
<dbReference type="EMBL" id="MOBQ01000024">
    <property type="protein sequence ID" value="RON43606.1"/>
    <property type="molecule type" value="Genomic_DNA"/>
</dbReference>
<name>A0A423K074_9PSED</name>
<feature type="domain" description="SnoaL-like" evidence="1">
    <location>
        <begin position="178"/>
        <end position="293"/>
    </location>
</feature>
<dbReference type="InterPro" id="IPR032710">
    <property type="entry name" value="NTF2-like_dom_sf"/>
</dbReference>
<evidence type="ECO:0000259" key="1">
    <source>
        <dbReference type="Pfam" id="PF13577"/>
    </source>
</evidence>
<sequence>MTTHGIASPRAAILERLDHFTSGWALGTPLSLFESSATLSSSAHGEHHGAAAVADVLALDWPDGHAVHIESTNHYVGIDGDRAVLGAYLYGRVTPANTAPLLFGALLVGELATSDSGWLFTRLQLTVNWLDGNHALVARWNPPRPRRFWDVGDNAPHLVNELDSPWARLPGAKVAGTAKDKVAEVFMRYIWAMDQADFGQMRDTLAEDIAGAFPPIGDLKGRHEVMGQLKDFRQAWPWMQHFCVPLRIDIEGDHAQMLLGRVIAQRPTTAEGAPLYGAHYRIELRRQNLRWQIFWFEYVEGWITTPPDA</sequence>
<dbReference type="RefSeq" id="WP_123512858.1">
    <property type="nucleotide sequence ID" value="NZ_MOBQ01000024.1"/>
</dbReference>
<dbReference type="Gene3D" id="3.10.450.50">
    <property type="match status" value="2"/>
</dbReference>
<protein>
    <recommendedName>
        <fullName evidence="1">SnoaL-like domain-containing protein</fullName>
    </recommendedName>
</protein>
<dbReference type="AlphaFoldDB" id="A0A423K074"/>
<organism evidence="2 3">
    <name type="scientific">Pseudomonas frederiksbergensis</name>
    <dbReference type="NCBI Taxonomy" id="104087"/>
    <lineage>
        <taxon>Bacteria</taxon>
        <taxon>Pseudomonadati</taxon>
        <taxon>Pseudomonadota</taxon>
        <taxon>Gammaproteobacteria</taxon>
        <taxon>Pseudomonadales</taxon>
        <taxon>Pseudomonadaceae</taxon>
        <taxon>Pseudomonas</taxon>
    </lineage>
</organism>
<dbReference type="OrthoDB" id="2860904at2"/>
<reference evidence="2 3" key="1">
    <citation type="submission" date="2016-10" db="EMBL/GenBank/DDBJ databases">
        <title>Comparative genome analysis of multiple Pseudomonas spp. focuses on biocontrol and plant growth promoting traits.</title>
        <authorList>
            <person name="Tao X.-Y."/>
            <person name="Taylor C.G."/>
        </authorList>
    </citation>
    <scope>NUCLEOTIDE SEQUENCE [LARGE SCALE GENOMIC DNA]</scope>
    <source>
        <strain evidence="2 3">37A10</strain>
    </source>
</reference>
<comment type="caution">
    <text evidence="2">The sequence shown here is derived from an EMBL/GenBank/DDBJ whole genome shotgun (WGS) entry which is preliminary data.</text>
</comment>
<dbReference type="SUPFAM" id="SSF54427">
    <property type="entry name" value="NTF2-like"/>
    <property type="match status" value="2"/>
</dbReference>
<proteinExistence type="predicted"/>
<dbReference type="InterPro" id="IPR037401">
    <property type="entry name" value="SnoaL-like"/>
</dbReference>
<accession>A0A423K074</accession>
<evidence type="ECO:0000313" key="3">
    <source>
        <dbReference type="Proteomes" id="UP000285349"/>
    </source>
</evidence>